<dbReference type="GO" id="GO:0030317">
    <property type="term" value="P:flagellated sperm motility"/>
    <property type="evidence" value="ECO:0007669"/>
    <property type="project" value="Ensembl"/>
</dbReference>
<feature type="domain" description="Ciliary microtubule inner protein 2A-C-like" evidence="8">
    <location>
        <begin position="19"/>
        <end position="85"/>
    </location>
</feature>
<accession>F7CVB6</accession>
<comment type="subunit">
    <text evidence="7">Microtubule inner protein component of sperm flagellar doublet microtubules.</text>
</comment>
<protein>
    <recommendedName>
        <fullName evidence="6">Ciliary microtubule inner protein 2C</fullName>
    </recommendedName>
</protein>
<dbReference type="PANTHER" id="PTHR34924">
    <property type="entry name" value="UPF0573 PROTEIN C2ORF70"/>
    <property type="match status" value="1"/>
</dbReference>
<evidence type="ECO:0000313" key="10">
    <source>
        <dbReference type="Proteomes" id="UP000002279"/>
    </source>
</evidence>
<evidence type="ECO:0000256" key="3">
    <source>
        <dbReference type="ARBA" id="ARBA00023212"/>
    </source>
</evidence>
<evidence type="ECO:0000256" key="4">
    <source>
        <dbReference type="ARBA" id="ARBA00023273"/>
    </source>
</evidence>
<dbReference type="InterPro" id="IPR052329">
    <property type="entry name" value="CIMIP2C"/>
</dbReference>
<dbReference type="GeneTree" id="ENSGT00390000018634"/>
<dbReference type="Ensembl" id="ENSOANT00000000825.3">
    <property type="protein sequence ID" value="ENSOANP00000000824.3"/>
    <property type="gene ID" value="ENSOANG00000000519.3"/>
</dbReference>
<dbReference type="PANTHER" id="PTHR34924:SF1">
    <property type="entry name" value="PROTEIN FAM166C"/>
    <property type="match status" value="1"/>
</dbReference>
<evidence type="ECO:0000256" key="6">
    <source>
        <dbReference type="ARBA" id="ARBA00041160"/>
    </source>
</evidence>
<dbReference type="Proteomes" id="UP000002279">
    <property type="component" value="Unplaced"/>
</dbReference>
<evidence type="ECO:0000256" key="7">
    <source>
        <dbReference type="ARBA" id="ARBA00046435"/>
    </source>
</evidence>
<sequence length="201" mass="23629">MASRSAGTLMTTSNAVYVPPSLMPGYQGYVPNVAYTFGDTYGNTTLKYFQDYRNAAMDSSQSPYSKGGFFPTIFSRDPSLVLGSRSLTWDRWLRTPSYSHFNLDQNRSEELKEFYRLAQKHREYYWDKTGIVHPVPYFVLPRKERERYPIPTDLPPLDLKTKWHLFRVSPKNLRTYQTFPSGKRVTSQERRVRDSFFEFRA</sequence>
<comment type="subcellular location">
    <subcellularLocation>
        <location evidence="1">Cytoplasm</location>
        <location evidence="1">Cytoskeleton</location>
        <location evidence="1">Cilium axoneme</location>
    </subcellularLocation>
</comment>
<keyword evidence="4" id="KW-0966">Cell projection</keyword>
<dbReference type="Pfam" id="PF10629">
    <property type="entry name" value="CMI2B-like"/>
    <property type="match status" value="1"/>
</dbReference>
<evidence type="ECO:0000256" key="1">
    <source>
        <dbReference type="ARBA" id="ARBA00004430"/>
    </source>
</evidence>
<evidence type="ECO:0000259" key="8">
    <source>
        <dbReference type="Pfam" id="PF10629"/>
    </source>
</evidence>
<keyword evidence="3" id="KW-0206">Cytoskeleton</keyword>
<dbReference type="Bgee" id="ENSOANG00000000519">
    <property type="expression patterns" value="Expressed in testis and 4 other cell types or tissues"/>
</dbReference>
<evidence type="ECO:0000256" key="2">
    <source>
        <dbReference type="ARBA" id="ARBA00022490"/>
    </source>
</evidence>
<dbReference type="OMA" id="RQKRDCY"/>
<reference evidence="9" key="2">
    <citation type="submission" date="2025-09" db="UniProtKB">
        <authorList>
            <consortium name="Ensembl"/>
        </authorList>
    </citation>
    <scope>IDENTIFICATION</scope>
    <source>
        <strain evidence="9">Glennie</strain>
    </source>
</reference>
<proteinExistence type="inferred from homology"/>
<dbReference type="AlphaFoldDB" id="F7CVB6"/>
<dbReference type="InterPro" id="IPR018902">
    <property type="entry name" value="CMI2A-C-like_dom"/>
</dbReference>
<gene>
    <name evidence="9" type="primary">CIMIP2C</name>
</gene>
<dbReference type="FunCoup" id="F7CVB6">
    <property type="interactions" value="690"/>
</dbReference>
<keyword evidence="10" id="KW-1185">Reference proteome</keyword>
<name>F7CVB6_ORNAN</name>
<dbReference type="HOGENOM" id="CLU_118165_0_0_1"/>
<reference evidence="9" key="1">
    <citation type="submission" date="2025-08" db="UniProtKB">
        <authorList>
            <consortium name="Ensembl"/>
        </authorList>
    </citation>
    <scope>IDENTIFICATION</scope>
    <source>
        <strain evidence="9">Glennie</strain>
    </source>
</reference>
<dbReference type="eggNOG" id="ENOG502S0NQ">
    <property type="taxonomic scope" value="Eukaryota"/>
</dbReference>
<dbReference type="GO" id="GO:0160111">
    <property type="term" value="C:axonemal A tubule inner sheath"/>
    <property type="evidence" value="ECO:0007669"/>
    <property type="project" value="Ensembl"/>
</dbReference>
<evidence type="ECO:0000313" key="9">
    <source>
        <dbReference type="Ensembl" id="ENSOANP00000000824.3"/>
    </source>
</evidence>
<comment type="similarity">
    <text evidence="5">Belongs to the CIMIP2 family.</text>
</comment>
<dbReference type="InParanoid" id="F7CVB6"/>
<evidence type="ECO:0000256" key="5">
    <source>
        <dbReference type="ARBA" id="ARBA00035661"/>
    </source>
</evidence>
<keyword evidence="2" id="KW-0963">Cytoplasm</keyword>
<dbReference type="OrthoDB" id="8181742at2759"/>
<organism evidence="9 10">
    <name type="scientific">Ornithorhynchus anatinus</name>
    <name type="common">Duckbill platypus</name>
    <dbReference type="NCBI Taxonomy" id="9258"/>
    <lineage>
        <taxon>Eukaryota</taxon>
        <taxon>Metazoa</taxon>
        <taxon>Chordata</taxon>
        <taxon>Craniata</taxon>
        <taxon>Vertebrata</taxon>
        <taxon>Euteleostomi</taxon>
        <taxon>Mammalia</taxon>
        <taxon>Monotremata</taxon>
        <taxon>Ornithorhynchidae</taxon>
        <taxon>Ornithorhynchus</taxon>
    </lineage>
</organism>
<dbReference type="GO" id="GO:0036126">
    <property type="term" value="C:sperm flagellum"/>
    <property type="evidence" value="ECO:0007669"/>
    <property type="project" value="Ensembl"/>
</dbReference>